<reference evidence="1 2" key="1">
    <citation type="journal article" date="2018" name="Mycol. Prog.">
        <title>Coniella lustricola, a new species from submerged detritus.</title>
        <authorList>
            <person name="Raudabaugh D.B."/>
            <person name="Iturriaga T."/>
            <person name="Carver A."/>
            <person name="Mondo S."/>
            <person name="Pangilinan J."/>
            <person name="Lipzen A."/>
            <person name="He G."/>
            <person name="Amirebrahimi M."/>
            <person name="Grigoriev I.V."/>
            <person name="Miller A.N."/>
        </authorList>
    </citation>
    <scope>NUCLEOTIDE SEQUENCE [LARGE SCALE GENOMIC DNA]</scope>
    <source>
        <strain evidence="1 2">B22-T-1</strain>
    </source>
</reference>
<evidence type="ECO:0000313" key="1">
    <source>
        <dbReference type="EMBL" id="PSS03365.1"/>
    </source>
</evidence>
<dbReference type="EMBL" id="KZ678375">
    <property type="protein sequence ID" value="PSS03365.1"/>
    <property type="molecule type" value="Genomic_DNA"/>
</dbReference>
<protein>
    <submittedName>
        <fullName evidence="1">Uncharacterized protein</fullName>
    </submittedName>
</protein>
<accession>A0A2T3ALT7</accession>
<organism evidence="1 2">
    <name type="scientific">Coniella lustricola</name>
    <dbReference type="NCBI Taxonomy" id="2025994"/>
    <lineage>
        <taxon>Eukaryota</taxon>
        <taxon>Fungi</taxon>
        <taxon>Dikarya</taxon>
        <taxon>Ascomycota</taxon>
        <taxon>Pezizomycotina</taxon>
        <taxon>Sordariomycetes</taxon>
        <taxon>Sordariomycetidae</taxon>
        <taxon>Diaporthales</taxon>
        <taxon>Schizoparmaceae</taxon>
        <taxon>Coniella</taxon>
    </lineage>
</organism>
<sequence length="237" mass="27080">MFVWLLGSRDARILSSPSSLARLASLRFYASAGNDLQQQRQQQQKQHGARLSRTVFLPLTARGNTPLNLDSGPIMYPQWRQRFPVERVHTHTHAHTHIHTQKSESRYRHGSGARRYVSDDRPLERAVDGIHAYITHVVQDMGTLLQRQDCFIYRARETKTNASPILSESSMARMSVVYLVFGVEGWIKYCFCLSHVGWRALKQRLGQLKLVVDQYPLVLHANPVALLSLKNGRSDHA</sequence>
<dbReference type="AlphaFoldDB" id="A0A2T3ALT7"/>
<keyword evidence="2" id="KW-1185">Reference proteome</keyword>
<gene>
    <name evidence="1" type="ORF">BD289DRAFT_192123</name>
</gene>
<evidence type="ECO:0000313" key="2">
    <source>
        <dbReference type="Proteomes" id="UP000241462"/>
    </source>
</evidence>
<proteinExistence type="predicted"/>
<name>A0A2T3ALT7_9PEZI</name>
<dbReference type="InParanoid" id="A0A2T3ALT7"/>
<dbReference type="Proteomes" id="UP000241462">
    <property type="component" value="Unassembled WGS sequence"/>
</dbReference>